<organism evidence="1 2">
    <name type="scientific">Eretmocerus hayati</name>
    <dbReference type="NCBI Taxonomy" id="131215"/>
    <lineage>
        <taxon>Eukaryota</taxon>
        <taxon>Metazoa</taxon>
        <taxon>Ecdysozoa</taxon>
        <taxon>Arthropoda</taxon>
        <taxon>Hexapoda</taxon>
        <taxon>Insecta</taxon>
        <taxon>Pterygota</taxon>
        <taxon>Neoptera</taxon>
        <taxon>Endopterygota</taxon>
        <taxon>Hymenoptera</taxon>
        <taxon>Apocrita</taxon>
        <taxon>Proctotrupomorpha</taxon>
        <taxon>Chalcidoidea</taxon>
        <taxon>Aphelinidae</taxon>
        <taxon>Aphelininae</taxon>
        <taxon>Eretmocerus</taxon>
    </lineage>
</organism>
<name>A0ACC2P3V7_9HYME</name>
<protein>
    <submittedName>
        <fullName evidence="1">Uncharacterized protein</fullName>
    </submittedName>
</protein>
<gene>
    <name evidence="1" type="ORF">QAD02_013533</name>
</gene>
<dbReference type="Proteomes" id="UP001239111">
    <property type="component" value="Chromosome 2"/>
</dbReference>
<sequence>MRRPIVLACCVQNHVIESYECCISSIGVFECLLSKVFVISVAVTFCAVFTHLYVAKIPTKSDKSVNKPNFKKLYTQFSKIFTRAFSRRDDTFGKNVQVELNLVWNGAKKHFDEDDKVREKYIEQCISDYNIEYALPKKTGQMRLLDSFQKAGDKLKKQSDHKIPGNSREIDGAPLSPGDDLRVELSDNLEASNNSSGDSMNTLRSESEIDKDTSDITDTYLPKKVERSYPKPAQDRLRKNVHFFETRLSAQLLARKTNSGGDTSEADIDGTQKNLNLAKRSLESTQKNAAYQQNLRKKRKMIQDSQLCSDSNNTGDLVQRRAGRPSLDTIHPDLHDTIIEIASFGAAAHGRRHTNEFRAARTLDDLRDMLNTRLGINVSRNAVYLRLLPPLNDEHKSHPDTRFCITPLRYLEALASALGPQQVAHISQDDKARVALGITAAKKRSPILMHTEHRVKLPDHDFVEAQRHKLISSVVTGIKIRPKGLGNPEAMTYLGPTYIAIRSEKHDSSTAFSHATDFMHLLEID</sequence>
<keyword evidence="2" id="KW-1185">Reference proteome</keyword>
<accession>A0ACC2P3V7</accession>
<evidence type="ECO:0000313" key="1">
    <source>
        <dbReference type="EMBL" id="KAJ8677746.1"/>
    </source>
</evidence>
<evidence type="ECO:0000313" key="2">
    <source>
        <dbReference type="Proteomes" id="UP001239111"/>
    </source>
</evidence>
<reference evidence="1" key="1">
    <citation type="submission" date="2023-04" db="EMBL/GenBank/DDBJ databases">
        <title>A chromosome-level genome assembly of the parasitoid wasp Eretmocerus hayati.</title>
        <authorList>
            <person name="Zhong Y."/>
            <person name="Liu S."/>
            <person name="Liu Y."/>
        </authorList>
    </citation>
    <scope>NUCLEOTIDE SEQUENCE</scope>
    <source>
        <strain evidence="1">ZJU_SS_LIU_2023</strain>
    </source>
</reference>
<dbReference type="EMBL" id="CM056742">
    <property type="protein sequence ID" value="KAJ8677746.1"/>
    <property type="molecule type" value="Genomic_DNA"/>
</dbReference>
<comment type="caution">
    <text evidence="1">The sequence shown here is derived from an EMBL/GenBank/DDBJ whole genome shotgun (WGS) entry which is preliminary data.</text>
</comment>
<proteinExistence type="predicted"/>